<keyword evidence="2" id="KW-1133">Transmembrane helix</keyword>
<evidence type="ECO:0000259" key="3">
    <source>
        <dbReference type="Pfam" id="PF13240"/>
    </source>
</evidence>
<evidence type="ECO:0000313" key="5">
    <source>
        <dbReference type="Proteomes" id="UP000003987"/>
    </source>
</evidence>
<feature type="compositionally biased region" description="Basic residues" evidence="1">
    <location>
        <begin position="86"/>
        <end position="96"/>
    </location>
</feature>
<dbReference type="InterPro" id="IPR026870">
    <property type="entry name" value="Zinc_ribbon_dom"/>
</dbReference>
<evidence type="ECO:0000256" key="1">
    <source>
        <dbReference type="SAM" id="MobiDB-lite"/>
    </source>
</evidence>
<sequence>MRLIMKKCPKCGFENTEDSLFCENCGTKLDQPKITQKRVDHTSNSQDKSHQKVIMILSAVIVILVALILFFLGARSGHSTTSSNHRQVRLTAKKQKHTDPNKMQANSMNQKEKIAAVIYYASANNIRNWEKFTLYSQHGAIAQQGLGGNDEHRYYKQGSNPIEVTISGLGKGGAEFFTTDGNNVYLYCMAGVPMEGDDTGDATIEHFSHPQVSTTWSDIAKFVNNHHAGKQVHDLANNMQVTQAK</sequence>
<dbReference type="eggNOG" id="ENOG50329WT">
    <property type="taxonomic scope" value="Bacteria"/>
</dbReference>
<keyword evidence="2" id="KW-0812">Transmembrane</keyword>
<keyword evidence="5" id="KW-1185">Reference proteome</keyword>
<name>C7XX12_9LACO</name>
<feature type="domain" description="Zinc-ribbon" evidence="3">
    <location>
        <begin position="7"/>
        <end position="29"/>
    </location>
</feature>
<feature type="region of interest" description="Disordered" evidence="1">
    <location>
        <begin position="78"/>
        <end position="107"/>
    </location>
</feature>
<gene>
    <name evidence="4" type="ORF">HMPREF0501_01297</name>
</gene>
<organism evidence="4 5">
    <name type="scientific">Limosilactobacillus coleohominis 101-4-CHN</name>
    <dbReference type="NCBI Taxonomy" id="575594"/>
    <lineage>
        <taxon>Bacteria</taxon>
        <taxon>Bacillati</taxon>
        <taxon>Bacillota</taxon>
        <taxon>Bacilli</taxon>
        <taxon>Lactobacillales</taxon>
        <taxon>Lactobacillaceae</taxon>
        <taxon>Limosilactobacillus</taxon>
    </lineage>
</organism>
<accession>C7XX12</accession>
<dbReference type="STRING" id="575594.HMPREF0501_01297"/>
<dbReference type="HOGENOM" id="CLU_092381_0_0_9"/>
<feature type="transmembrane region" description="Helical" evidence="2">
    <location>
        <begin position="53"/>
        <end position="74"/>
    </location>
</feature>
<keyword evidence="2" id="KW-0472">Membrane</keyword>
<dbReference type="Proteomes" id="UP000003987">
    <property type="component" value="Unassembled WGS sequence"/>
</dbReference>
<dbReference type="Pfam" id="PF13240">
    <property type="entry name" value="Zn_Ribbon_1"/>
    <property type="match status" value="1"/>
</dbReference>
<protein>
    <recommendedName>
        <fullName evidence="3">Zinc-ribbon domain-containing protein</fullName>
    </recommendedName>
</protein>
<evidence type="ECO:0000313" key="4">
    <source>
        <dbReference type="EMBL" id="EEU29832.1"/>
    </source>
</evidence>
<evidence type="ECO:0000256" key="2">
    <source>
        <dbReference type="SAM" id="Phobius"/>
    </source>
</evidence>
<proteinExistence type="predicted"/>
<reference evidence="4 5" key="1">
    <citation type="submission" date="2009-06" db="EMBL/GenBank/DDBJ databases">
        <title>The Genome Sequence of Lactobacillus coleohominis strain 101-4-CHN.</title>
        <authorList>
            <consortium name="The Broad Institute Genome Sequencing Platform"/>
            <person name="Ward D."/>
            <person name="Young S.K."/>
            <person name="Zeng Q."/>
            <person name="Koehrsen M."/>
            <person name="Alvarado L."/>
            <person name="Berlin A."/>
            <person name="Borenstein D."/>
            <person name="Chen Z."/>
            <person name="Engels R."/>
            <person name="Freedman E."/>
            <person name="Gellesch M."/>
            <person name="Goldberg J."/>
            <person name="Griggs A."/>
            <person name="Gujja S."/>
            <person name="Heiman D."/>
            <person name="Hepburn T."/>
            <person name="Howarth C."/>
            <person name="Jen D."/>
            <person name="Larson L."/>
            <person name="Lewis B."/>
            <person name="Mehta T."/>
            <person name="Park D."/>
            <person name="Pearson M."/>
            <person name="Roberts A."/>
            <person name="Saif S."/>
            <person name="Shea T."/>
            <person name="Shenoy N."/>
            <person name="Sisk P."/>
            <person name="Stolte C."/>
            <person name="Sykes S."/>
            <person name="Walk T."/>
            <person name="White J."/>
            <person name="Yandava C."/>
            <person name="Liu Y."/>
            <person name="Xu Q."/>
            <person name="Lander E."/>
            <person name="Nusbaum C."/>
            <person name="Galagan J."/>
            <person name="Birren B."/>
        </authorList>
    </citation>
    <scope>NUCLEOTIDE SEQUENCE [LARGE SCALE GENOMIC DNA]</scope>
    <source>
        <strain evidence="4 5">101-4-CHN</strain>
    </source>
</reference>
<dbReference type="AlphaFoldDB" id="C7XX12"/>
<dbReference type="EMBL" id="GG698805">
    <property type="protein sequence ID" value="EEU29832.1"/>
    <property type="molecule type" value="Genomic_DNA"/>
</dbReference>